<accession>A0A2X1ULR4</accession>
<evidence type="ECO:0000313" key="3">
    <source>
        <dbReference type="Proteomes" id="UP000250242"/>
    </source>
</evidence>
<protein>
    <submittedName>
        <fullName evidence="2">Integrase core domain</fullName>
    </submittedName>
</protein>
<name>A0A2X1ULR4_9BURK</name>
<dbReference type="PANTHER" id="PTHR46889:SF4">
    <property type="entry name" value="TRANSPOSASE INSO FOR INSERTION SEQUENCE ELEMENT IS911B-RELATED"/>
    <property type="match status" value="1"/>
</dbReference>
<gene>
    <name evidence="2" type="ORF">NCTC11009_01333</name>
</gene>
<reference evidence="2 3" key="1">
    <citation type="submission" date="2018-06" db="EMBL/GenBank/DDBJ databases">
        <authorList>
            <consortium name="Pathogen Informatics"/>
            <person name="Doyle S."/>
        </authorList>
    </citation>
    <scope>NUCLEOTIDE SEQUENCE [LARGE SCALE GENOMIC DNA]</scope>
    <source>
        <strain evidence="2 3">NCTC11009</strain>
    </source>
</reference>
<dbReference type="InterPro" id="IPR036397">
    <property type="entry name" value="RNaseH_sf"/>
</dbReference>
<dbReference type="Pfam" id="PF00665">
    <property type="entry name" value="rve"/>
    <property type="match status" value="1"/>
</dbReference>
<dbReference type="InterPro" id="IPR001584">
    <property type="entry name" value="Integrase_cat-core"/>
</dbReference>
<dbReference type="EMBL" id="UATH01000001">
    <property type="protein sequence ID" value="SPY08116.1"/>
    <property type="molecule type" value="Genomic_DNA"/>
</dbReference>
<dbReference type="Proteomes" id="UP000250242">
    <property type="component" value="Unassembled WGS sequence"/>
</dbReference>
<feature type="domain" description="Integrase catalytic" evidence="1">
    <location>
        <begin position="88"/>
        <end position="254"/>
    </location>
</feature>
<dbReference type="NCBIfam" id="NF033516">
    <property type="entry name" value="transpos_IS3"/>
    <property type="match status" value="1"/>
</dbReference>
<dbReference type="PROSITE" id="PS50994">
    <property type="entry name" value="INTEGRASE"/>
    <property type="match status" value="1"/>
</dbReference>
<dbReference type="GO" id="GO:0015074">
    <property type="term" value="P:DNA integration"/>
    <property type="evidence" value="ECO:0007669"/>
    <property type="project" value="InterPro"/>
</dbReference>
<dbReference type="AlphaFoldDB" id="A0A2X1ULR4"/>
<evidence type="ECO:0000313" key="2">
    <source>
        <dbReference type="EMBL" id="SPY08116.1"/>
    </source>
</evidence>
<dbReference type="SUPFAM" id="SSF53098">
    <property type="entry name" value="Ribonuclease H-like"/>
    <property type="match status" value="1"/>
</dbReference>
<dbReference type="InterPro" id="IPR012337">
    <property type="entry name" value="RNaseH-like_sf"/>
</dbReference>
<organism evidence="2 3">
    <name type="scientific">Oligella urethralis</name>
    <dbReference type="NCBI Taxonomy" id="90245"/>
    <lineage>
        <taxon>Bacteria</taxon>
        <taxon>Pseudomonadati</taxon>
        <taxon>Pseudomonadota</taxon>
        <taxon>Betaproteobacteria</taxon>
        <taxon>Burkholderiales</taxon>
        <taxon>Alcaligenaceae</taxon>
        <taxon>Oligella</taxon>
    </lineage>
</organism>
<dbReference type="InterPro" id="IPR050900">
    <property type="entry name" value="Transposase_IS3/IS150/IS904"/>
</dbReference>
<dbReference type="InterPro" id="IPR048020">
    <property type="entry name" value="Transpos_IS3"/>
</dbReference>
<proteinExistence type="predicted"/>
<dbReference type="PANTHER" id="PTHR46889">
    <property type="entry name" value="TRANSPOSASE INSF FOR INSERTION SEQUENCE IS3B-RELATED"/>
    <property type="match status" value="1"/>
</dbReference>
<dbReference type="Gene3D" id="3.30.420.10">
    <property type="entry name" value="Ribonuclease H-like superfamily/Ribonuclease H"/>
    <property type="match status" value="1"/>
</dbReference>
<dbReference type="GO" id="GO:0003676">
    <property type="term" value="F:nucleic acid binding"/>
    <property type="evidence" value="ECO:0007669"/>
    <property type="project" value="InterPro"/>
</dbReference>
<evidence type="ECO:0000259" key="1">
    <source>
        <dbReference type="PROSITE" id="PS50994"/>
    </source>
</evidence>
<sequence>MHDKRQQPGKRTYSHALTKAEKALIITTCNQPEYRHLPPSQIVPKLADKGIYIASESSFYRVLKEYNQLAHRGKAQAPRKVVKPTAWVAQAPNQVWTWDITYLKSTVKGQFYRLYMIVDIYSRLIVGWEVHLEESAKHAAQLIRRACVKHNVQRETLVLHSDNGSPMKGATMLATLQQLGVMPSFSRPATSNDNPYSESLFKTLKYMPHYPNKPFADITEARQWAQDFTTWYNTQHCHSGIRYVTPQARHQGQDREILAKRAQVYEAAKQAKSERWKGRTTRNWEPVAEVYLNPSENQLTQRQTVNLAA</sequence>